<reference evidence="1 2" key="1">
    <citation type="journal article" date="2010" name="J. Bacteriol.">
        <title>Genome sequence of the oligotrophic marine Gammaproteobacterium HTCC2143, isolated from the Oregon Coast.</title>
        <authorList>
            <person name="Oh H.M."/>
            <person name="Kang I."/>
            <person name="Ferriera S."/>
            <person name="Giovannoni S.J."/>
            <person name="Cho J.C."/>
        </authorList>
    </citation>
    <scope>NUCLEOTIDE SEQUENCE [LARGE SCALE GENOMIC DNA]</scope>
    <source>
        <strain evidence="1 2">HTCC2143</strain>
    </source>
</reference>
<dbReference type="AlphaFoldDB" id="A0Y8J7"/>
<proteinExistence type="predicted"/>
<comment type="caution">
    <text evidence="1">The sequence shown here is derived from an EMBL/GenBank/DDBJ whole genome shotgun (WGS) entry which is preliminary data.</text>
</comment>
<evidence type="ECO:0000313" key="1">
    <source>
        <dbReference type="EMBL" id="EAW32451.1"/>
    </source>
</evidence>
<evidence type="ECO:0008006" key="3">
    <source>
        <dbReference type="Google" id="ProtNLM"/>
    </source>
</evidence>
<sequence>MSKAMMAYPDLRHPFEEKAIHPQGSATVLYQGRNVTLSEVGDGNSLLIRPDDLPGINGFVLKPQGACYADMCIPIGESLFVERNGKKWFDLTAFADLLGQPYVADINARVWSFAEIPSRRQDMMVDAMAPDFEVTDREGQVVRMADLKGKKALIVTWSSW</sequence>
<dbReference type="eggNOG" id="COG0526">
    <property type="taxonomic scope" value="Bacteria"/>
</dbReference>
<gene>
    <name evidence="1" type="ORF">GP2143_14386</name>
</gene>
<dbReference type="OrthoDB" id="5188698at2"/>
<protein>
    <recommendedName>
        <fullName evidence="3">Redoxin domain-containing protein</fullName>
    </recommendedName>
</protein>
<dbReference type="Proteomes" id="UP000004931">
    <property type="component" value="Unassembled WGS sequence"/>
</dbReference>
<name>A0Y8J7_9GAMM</name>
<keyword evidence="2" id="KW-1185">Reference proteome</keyword>
<accession>A0Y8J7</accession>
<dbReference type="STRING" id="247633.GP2143_14386"/>
<dbReference type="InterPro" id="IPR036249">
    <property type="entry name" value="Thioredoxin-like_sf"/>
</dbReference>
<dbReference type="EMBL" id="AAVT01000001">
    <property type="protein sequence ID" value="EAW32451.1"/>
    <property type="molecule type" value="Genomic_DNA"/>
</dbReference>
<organism evidence="1 2">
    <name type="scientific">marine gamma proteobacterium HTCC2143</name>
    <dbReference type="NCBI Taxonomy" id="247633"/>
    <lineage>
        <taxon>Bacteria</taxon>
        <taxon>Pseudomonadati</taxon>
        <taxon>Pseudomonadota</taxon>
        <taxon>Gammaproteobacteria</taxon>
        <taxon>Cellvibrionales</taxon>
        <taxon>Spongiibacteraceae</taxon>
        <taxon>BD1-7 clade</taxon>
    </lineage>
</organism>
<evidence type="ECO:0000313" key="2">
    <source>
        <dbReference type="Proteomes" id="UP000004931"/>
    </source>
</evidence>
<dbReference type="Gene3D" id="3.40.30.10">
    <property type="entry name" value="Glutaredoxin"/>
    <property type="match status" value="1"/>
</dbReference>
<dbReference type="SUPFAM" id="SSF52833">
    <property type="entry name" value="Thioredoxin-like"/>
    <property type="match status" value="1"/>
</dbReference>